<dbReference type="CDD" id="cd07731">
    <property type="entry name" value="ComA-like_MBL-fold"/>
    <property type="match status" value="1"/>
</dbReference>
<organism evidence="8 9">
    <name type="scientific">Eggerthia catenaformis OT 569 = DSM 20559</name>
    <dbReference type="NCBI Taxonomy" id="999415"/>
    <lineage>
        <taxon>Bacteria</taxon>
        <taxon>Bacillati</taxon>
        <taxon>Bacillota</taxon>
        <taxon>Erysipelotrichia</taxon>
        <taxon>Erysipelotrichales</taxon>
        <taxon>Coprobacillaceae</taxon>
        <taxon>Eggerthia</taxon>
    </lineage>
</organism>
<dbReference type="SMART" id="SM00849">
    <property type="entry name" value="Lactamase_B"/>
    <property type="match status" value="1"/>
</dbReference>
<dbReference type="InterPro" id="IPR001279">
    <property type="entry name" value="Metallo-B-lactamas"/>
</dbReference>
<keyword evidence="5 6" id="KW-0472">Membrane</keyword>
<proteinExistence type="predicted"/>
<feature type="transmembrane region" description="Helical" evidence="6">
    <location>
        <begin position="196"/>
        <end position="229"/>
    </location>
</feature>
<keyword evidence="4 6" id="KW-1133">Transmembrane helix</keyword>
<dbReference type="InterPro" id="IPR036866">
    <property type="entry name" value="RibonucZ/Hydroxyglut_hydro"/>
</dbReference>
<dbReference type="OrthoDB" id="9761531at2"/>
<feature type="transmembrane region" description="Helical" evidence="6">
    <location>
        <begin position="319"/>
        <end position="335"/>
    </location>
</feature>
<feature type="transmembrane region" description="Helical" evidence="6">
    <location>
        <begin position="162"/>
        <end position="184"/>
    </location>
</feature>
<evidence type="ECO:0000256" key="6">
    <source>
        <dbReference type="SAM" id="Phobius"/>
    </source>
</evidence>
<dbReference type="Proteomes" id="UP000011758">
    <property type="component" value="Unassembled WGS sequence"/>
</dbReference>
<protein>
    <recommendedName>
        <fullName evidence="7">Metallo-beta-lactamase domain-containing protein</fullName>
    </recommendedName>
</protein>
<dbReference type="STRING" id="999415.HMPREF9943_01534"/>
<dbReference type="PATRIC" id="fig|999415.3.peg.1561"/>
<keyword evidence="2" id="KW-1003">Cell membrane</keyword>
<sequence length="591" mass="69002">MNHLIKGKVIDIKENFIVLKTSQGKIKVYTKEKFSYYDEAILKVKQLAINNTDFFNETYYLRSLNIKAKAKLVSVVKRVSHKSLIHIIVDHLSSSPKIASYQKLFLLGIHNDLESDYQKMISLSIVHLFALSGMHITALSNILNNLLSYLLSQKKASVLTRFLLGIYVFSIPYNISLWRAYFMLFHDYFKKYLNSLDFLSLLVMISLIYNPFILFNLSFIFSYFIYLIVLLTKNLKYSFVCVYLSSIPIILSVNYSIYPFSFVLGCLLVPFIKYFYLLTVLSLFIPFVQYLLIIFINIFDSILKSSYSLSHEMIFGKPNLLFIGIYYFLLAQIIIRQQLKKTIHRHLLCCLSLLIIFNFYSNYKFYAEVTMIDVGQGDCTFIRLPFDQGNYLIDTGGDRNYDIALNRVIPYLKSRGVKRLDTVFISHYDYDHSGALDSLKKHFDVREVIDKPFKERKKKDFSISCLTVETKSKEKNDKSNILYMTLFNIHYLFTGDISSEVEKALVNKYRSLNVDILKVPHHGSKYSSSVALFEMIHPKAALIGVGRNNKYHHPSSLVLKRLKERGILTLRTDRDSNITIIHYRKHYYIFR</sequence>
<evidence type="ECO:0000256" key="3">
    <source>
        <dbReference type="ARBA" id="ARBA00022692"/>
    </source>
</evidence>
<dbReference type="InterPro" id="IPR004477">
    <property type="entry name" value="ComEC_N"/>
</dbReference>
<gene>
    <name evidence="8" type="ORF">HMPREF9943_01534</name>
</gene>
<dbReference type="PANTHER" id="PTHR30619">
    <property type="entry name" value="DNA INTERNALIZATION/COMPETENCE PROTEIN COMEC/REC2"/>
    <property type="match status" value="1"/>
</dbReference>
<evidence type="ECO:0000256" key="1">
    <source>
        <dbReference type="ARBA" id="ARBA00004651"/>
    </source>
</evidence>
<dbReference type="InterPro" id="IPR052159">
    <property type="entry name" value="Competence_DNA_uptake"/>
</dbReference>
<dbReference type="InterPro" id="IPR035681">
    <property type="entry name" value="ComA-like_MBL"/>
</dbReference>
<dbReference type="Pfam" id="PF03772">
    <property type="entry name" value="Competence"/>
    <property type="match status" value="1"/>
</dbReference>
<feature type="domain" description="Metallo-beta-lactamase" evidence="7">
    <location>
        <begin position="376"/>
        <end position="547"/>
    </location>
</feature>
<reference evidence="8 9" key="1">
    <citation type="submission" date="2013-02" db="EMBL/GenBank/DDBJ databases">
        <title>The Genome Sequence of Lactobacillus catenaformis F0143.</title>
        <authorList>
            <consortium name="The Broad Institute Genome Sequencing Platform"/>
            <person name="Earl A."/>
            <person name="Ward D."/>
            <person name="Feldgarden M."/>
            <person name="Gevers D."/>
            <person name="Izard J."/>
            <person name="Blanton J.M."/>
            <person name="Mathney J."/>
            <person name="Dewhirst F.E."/>
            <person name="Young S.K."/>
            <person name="Zeng Q."/>
            <person name="Gargeya S."/>
            <person name="Fitzgerald M."/>
            <person name="Haas B."/>
            <person name="Abouelleil A."/>
            <person name="Alvarado L."/>
            <person name="Arachchi H.M."/>
            <person name="Berlin A."/>
            <person name="Chapman S.B."/>
            <person name="Gearin G."/>
            <person name="Goldberg J."/>
            <person name="Griggs A."/>
            <person name="Gujja S."/>
            <person name="Hansen M."/>
            <person name="Heiman D."/>
            <person name="Howarth C."/>
            <person name="Larimer J."/>
            <person name="Lui A."/>
            <person name="MacDonald P.J.P."/>
            <person name="McCowen C."/>
            <person name="Montmayeur A."/>
            <person name="Murphy C."/>
            <person name="Neiman D."/>
            <person name="Pearson M."/>
            <person name="Priest M."/>
            <person name="Roberts A."/>
            <person name="Saif S."/>
            <person name="Shea T."/>
            <person name="Sisk P."/>
            <person name="Stolte C."/>
            <person name="Sykes S."/>
            <person name="Wortman J."/>
            <person name="Nusbaum C."/>
            <person name="Birren B."/>
        </authorList>
    </citation>
    <scope>NUCLEOTIDE SEQUENCE [LARGE SCALE GENOMIC DNA]</scope>
    <source>
        <strain evidence="8 9">OT 569</strain>
    </source>
</reference>
<evidence type="ECO:0000313" key="8">
    <source>
        <dbReference type="EMBL" id="EMD16131.1"/>
    </source>
</evidence>
<dbReference type="SUPFAM" id="SSF56281">
    <property type="entry name" value="Metallo-hydrolase/oxidoreductase"/>
    <property type="match status" value="1"/>
</dbReference>
<evidence type="ECO:0000256" key="5">
    <source>
        <dbReference type="ARBA" id="ARBA00023136"/>
    </source>
</evidence>
<dbReference type="eggNOG" id="COG0658">
    <property type="taxonomic scope" value="Bacteria"/>
</dbReference>
<keyword evidence="3 6" id="KW-0812">Transmembrane</keyword>
<evidence type="ECO:0000256" key="4">
    <source>
        <dbReference type="ARBA" id="ARBA00022989"/>
    </source>
</evidence>
<dbReference type="eggNOG" id="COG2333">
    <property type="taxonomic scope" value="Bacteria"/>
</dbReference>
<comment type="subcellular location">
    <subcellularLocation>
        <location evidence="1">Cell membrane</location>
        <topology evidence="1">Multi-pass membrane protein</topology>
    </subcellularLocation>
</comment>
<comment type="caution">
    <text evidence="8">The sequence shown here is derived from an EMBL/GenBank/DDBJ whole genome shotgun (WGS) entry which is preliminary data.</text>
</comment>
<evidence type="ECO:0000259" key="7">
    <source>
        <dbReference type="SMART" id="SM00849"/>
    </source>
</evidence>
<name>M2Q1H9_9FIRM</name>
<feature type="transmembrane region" description="Helical" evidence="6">
    <location>
        <begin position="276"/>
        <end position="299"/>
    </location>
</feature>
<feature type="transmembrane region" description="Helical" evidence="6">
    <location>
        <begin position="347"/>
        <end position="363"/>
    </location>
</feature>
<evidence type="ECO:0000256" key="2">
    <source>
        <dbReference type="ARBA" id="ARBA00022475"/>
    </source>
</evidence>
<accession>M2Q1H9</accession>
<dbReference type="Gene3D" id="3.60.15.10">
    <property type="entry name" value="Ribonuclease Z/Hydroxyacylglutathione hydrolase-like"/>
    <property type="match status" value="2"/>
</dbReference>
<dbReference type="PANTHER" id="PTHR30619:SF7">
    <property type="entry name" value="BETA-LACTAMASE DOMAIN PROTEIN"/>
    <property type="match status" value="1"/>
</dbReference>
<dbReference type="RefSeq" id="WP_004803728.1">
    <property type="nucleotide sequence ID" value="NZ_KB446649.1"/>
</dbReference>
<dbReference type="EMBL" id="AGEJ01000024">
    <property type="protein sequence ID" value="EMD16131.1"/>
    <property type="molecule type" value="Genomic_DNA"/>
</dbReference>
<dbReference type="GO" id="GO:0005886">
    <property type="term" value="C:plasma membrane"/>
    <property type="evidence" value="ECO:0007669"/>
    <property type="project" value="UniProtKB-SubCell"/>
</dbReference>
<keyword evidence="9" id="KW-1185">Reference proteome</keyword>
<feature type="transmembrane region" description="Helical" evidence="6">
    <location>
        <begin position="249"/>
        <end position="269"/>
    </location>
</feature>
<dbReference type="Pfam" id="PF00753">
    <property type="entry name" value="Lactamase_B"/>
    <property type="match status" value="1"/>
</dbReference>
<evidence type="ECO:0000313" key="9">
    <source>
        <dbReference type="Proteomes" id="UP000011758"/>
    </source>
</evidence>
<feature type="transmembrane region" description="Helical" evidence="6">
    <location>
        <begin position="120"/>
        <end position="142"/>
    </location>
</feature>
<dbReference type="AlphaFoldDB" id="M2Q1H9"/>
<dbReference type="BioCyc" id="ECAT999415-HMP:GTTI-1589-MONOMER"/>